<dbReference type="InterPro" id="IPR003660">
    <property type="entry name" value="HAMP_dom"/>
</dbReference>
<dbReference type="SMART" id="SM00387">
    <property type="entry name" value="HATPase_c"/>
    <property type="match status" value="1"/>
</dbReference>
<dbReference type="GO" id="GO:0000155">
    <property type="term" value="F:phosphorelay sensor kinase activity"/>
    <property type="evidence" value="ECO:0007669"/>
    <property type="project" value="InterPro"/>
</dbReference>
<accession>A0A561W7C4</accession>
<evidence type="ECO:0000256" key="2">
    <source>
        <dbReference type="ARBA" id="ARBA00004236"/>
    </source>
</evidence>
<evidence type="ECO:0000256" key="3">
    <source>
        <dbReference type="ARBA" id="ARBA00012438"/>
    </source>
</evidence>
<keyword evidence="8 11" id="KW-1133">Transmembrane helix</keyword>
<evidence type="ECO:0000256" key="6">
    <source>
        <dbReference type="ARBA" id="ARBA00022692"/>
    </source>
</evidence>
<dbReference type="SMART" id="SM00304">
    <property type="entry name" value="HAMP"/>
    <property type="match status" value="1"/>
</dbReference>
<dbReference type="PROSITE" id="PS50885">
    <property type="entry name" value="HAMP"/>
    <property type="match status" value="1"/>
</dbReference>
<dbReference type="AlphaFoldDB" id="A0A561W7C4"/>
<dbReference type="PRINTS" id="PR00344">
    <property type="entry name" value="BCTRLSENSOR"/>
</dbReference>
<dbReference type="PROSITE" id="PS50109">
    <property type="entry name" value="HIS_KIN"/>
    <property type="match status" value="1"/>
</dbReference>
<dbReference type="Pfam" id="PF00512">
    <property type="entry name" value="HisKA"/>
    <property type="match status" value="1"/>
</dbReference>
<evidence type="ECO:0000313" key="14">
    <source>
        <dbReference type="EMBL" id="TWG19746.1"/>
    </source>
</evidence>
<sequence>MPVLGLRGRLMALGVLGLTVGLALGGVVLLGALGFVLQRTVDTEAFRTADAVALLAAEDALPDPLPVAGGQVRVQVVDAQGRIRAASIDADRLVPMVRPERLDHDRRQRLEVPAERVGLAGPVRVVAVPVGTAADPLTVLVARSMADVRHSTHVVRTILLVAFPLLVAVLAAVAWRVVGATLRPVEALRRGAEEITGRAGAGRLPVPASADEIHRLAVTLNGMLDRLESARIRQRAFVSDAAHELRSPLTNIRTELEVAERLADRTDWTAVTANLLADTDRLSRLVDDLLLLARLDEAPPSRGVGPVELGVLLAEVAARYPSPPVRVESPPGPLWTTGNADELRRVLANLVDNAVRHADSAVVLATEATSTAGPVVGPGVGAYHLVTVTDDGPGIPVADRERVFDRFTRLDDGRARDDGGAGLGLAIVRELVRRAGGSIALTDGPEQRGLRVRLLLPAIATENSRGPHSDGP</sequence>
<evidence type="ECO:0000256" key="8">
    <source>
        <dbReference type="ARBA" id="ARBA00022989"/>
    </source>
</evidence>
<evidence type="ECO:0000256" key="5">
    <source>
        <dbReference type="ARBA" id="ARBA00022679"/>
    </source>
</evidence>
<dbReference type="InterPro" id="IPR005467">
    <property type="entry name" value="His_kinase_dom"/>
</dbReference>
<feature type="domain" description="Histidine kinase" evidence="12">
    <location>
        <begin position="240"/>
        <end position="460"/>
    </location>
</feature>
<dbReference type="InterPro" id="IPR003661">
    <property type="entry name" value="HisK_dim/P_dom"/>
</dbReference>
<evidence type="ECO:0000256" key="4">
    <source>
        <dbReference type="ARBA" id="ARBA00022553"/>
    </source>
</evidence>
<comment type="catalytic activity">
    <reaction evidence="1">
        <text>ATP + protein L-histidine = ADP + protein N-phospho-L-histidine.</text>
        <dbReference type="EC" id="2.7.13.3"/>
    </reaction>
</comment>
<organism evidence="14 15">
    <name type="scientific">Micromonospora taraxaci</name>
    <dbReference type="NCBI Taxonomy" id="1316803"/>
    <lineage>
        <taxon>Bacteria</taxon>
        <taxon>Bacillati</taxon>
        <taxon>Actinomycetota</taxon>
        <taxon>Actinomycetes</taxon>
        <taxon>Micromonosporales</taxon>
        <taxon>Micromonosporaceae</taxon>
        <taxon>Micromonospora</taxon>
    </lineage>
</organism>
<keyword evidence="4" id="KW-0597">Phosphoprotein</keyword>
<dbReference type="SUPFAM" id="SSF47384">
    <property type="entry name" value="Homodimeric domain of signal transducing histidine kinase"/>
    <property type="match status" value="1"/>
</dbReference>
<comment type="caution">
    <text evidence="14">The sequence shown here is derived from an EMBL/GenBank/DDBJ whole genome shotgun (WGS) entry which is preliminary data.</text>
</comment>
<keyword evidence="9" id="KW-0902">Two-component regulatory system</keyword>
<dbReference type="Gene3D" id="1.10.287.130">
    <property type="match status" value="1"/>
</dbReference>
<protein>
    <recommendedName>
        <fullName evidence="3">histidine kinase</fullName>
        <ecNumber evidence="3">2.7.13.3</ecNumber>
    </recommendedName>
</protein>
<dbReference type="SUPFAM" id="SSF55874">
    <property type="entry name" value="ATPase domain of HSP90 chaperone/DNA topoisomerase II/histidine kinase"/>
    <property type="match status" value="1"/>
</dbReference>
<keyword evidence="15" id="KW-1185">Reference proteome</keyword>
<reference evidence="14 15" key="1">
    <citation type="submission" date="2019-06" db="EMBL/GenBank/DDBJ databases">
        <title>Sequencing the genomes of 1000 actinobacteria strains.</title>
        <authorList>
            <person name="Klenk H.-P."/>
        </authorList>
    </citation>
    <scope>NUCLEOTIDE SEQUENCE [LARGE SCALE GENOMIC DNA]</scope>
    <source>
        <strain evidence="14 15">DSM 45885</strain>
    </source>
</reference>
<evidence type="ECO:0000256" key="1">
    <source>
        <dbReference type="ARBA" id="ARBA00000085"/>
    </source>
</evidence>
<dbReference type="EC" id="2.7.13.3" evidence="3"/>
<dbReference type="InterPro" id="IPR036890">
    <property type="entry name" value="HATPase_C_sf"/>
</dbReference>
<evidence type="ECO:0000259" key="12">
    <source>
        <dbReference type="PROSITE" id="PS50109"/>
    </source>
</evidence>
<gene>
    <name evidence="14" type="ORF">FHU34_115134</name>
</gene>
<comment type="subcellular location">
    <subcellularLocation>
        <location evidence="2">Cell membrane</location>
    </subcellularLocation>
</comment>
<dbReference type="Pfam" id="PF00672">
    <property type="entry name" value="HAMP"/>
    <property type="match status" value="1"/>
</dbReference>
<dbReference type="GO" id="GO:0005886">
    <property type="term" value="C:plasma membrane"/>
    <property type="evidence" value="ECO:0007669"/>
    <property type="project" value="UniProtKB-SubCell"/>
</dbReference>
<evidence type="ECO:0000256" key="7">
    <source>
        <dbReference type="ARBA" id="ARBA00022777"/>
    </source>
</evidence>
<dbReference type="Gene3D" id="6.10.340.10">
    <property type="match status" value="1"/>
</dbReference>
<dbReference type="Pfam" id="PF02518">
    <property type="entry name" value="HATPase_c"/>
    <property type="match status" value="1"/>
</dbReference>
<keyword evidence="7 14" id="KW-0418">Kinase</keyword>
<dbReference type="CDD" id="cd00075">
    <property type="entry name" value="HATPase"/>
    <property type="match status" value="1"/>
</dbReference>
<feature type="transmembrane region" description="Helical" evidence="11">
    <location>
        <begin position="12"/>
        <end position="37"/>
    </location>
</feature>
<evidence type="ECO:0000313" key="15">
    <source>
        <dbReference type="Proteomes" id="UP000317685"/>
    </source>
</evidence>
<dbReference type="Proteomes" id="UP000317685">
    <property type="component" value="Unassembled WGS sequence"/>
</dbReference>
<dbReference type="PANTHER" id="PTHR45436">
    <property type="entry name" value="SENSOR HISTIDINE KINASE YKOH"/>
    <property type="match status" value="1"/>
</dbReference>
<evidence type="ECO:0000256" key="9">
    <source>
        <dbReference type="ARBA" id="ARBA00023012"/>
    </source>
</evidence>
<evidence type="ECO:0000256" key="11">
    <source>
        <dbReference type="SAM" id="Phobius"/>
    </source>
</evidence>
<dbReference type="CDD" id="cd00082">
    <property type="entry name" value="HisKA"/>
    <property type="match status" value="1"/>
</dbReference>
<keyword evidence="5" id="KW-0808">Transferase</keyword>
<dbReference type="InterPro" id="IPR050428">
    <property type="entry name" value="TCS_sensor_his_kinase"/>
</dbReference>
<dbReference type="InterPro" id="IPR004358">
    <property type="entry name" value="Sig_transdc_His_kin-like_C"/>
</dbReference>
<dbReference type="Gene3D" id="3.30.565.10">
    <property type="entry name" value="Histidine kinase-like ATPase, C-terminal domain"/>
    <property type="match status" value="1"/>
</dbReference>
<proteinExistence type="predicted"/>
<evidence type="ECO:0000256" key="10">
    <source>
        <dbReference type="ARBA" id="ARBA00023136"/>
    </source>
</evidence>
<keyword evidence="6 11" id="KW-0812">Transmembrane</keyword>
<feature type="domain" description="HAMP" evidence="13">
    <location>
        <begin position="179"/>
        <end position="232"/>
    </location>
</feature>
<name>A0A561W7C4_9ACTN</name>
<dbReference type="InterPro" id="IPR036097">
    <property type="entry name" value="HisK_dim/P_sf"/>
</dbReference>
<keyword evidence="10 11" id="KW-0472">Membrane</keyword>
<dbReference type="InterPro" id="IPR003594">
    <property type="entry name" value="HATPase_dom"/>
</dbReference>
<evidence type="ECO:0000259" key="13">
    <source>
        <dbReference type="PROSITE" id="PS50885"/>
    </source>
</evidence>
<dbReference type="SMART" id="SM00388">
    <property type="entry name" value="HisKA"/>
    <property type="match status" value="1"/>
</dbReference>
<dbReference type="CDD" id="cd06225">
    <property type="entry name" value="HAMP"/>
    <property type="match status" value="1"/>
</dbReference>
<dbReference type="EMBL" id="VIWZ01000001">
    <property type="protein sequence ID" value="TWG19746.1"/>
    <property type="molecule type" value="Genomic_DNA"/>
</dbReference>
<dbReference type="PANTHER" id="PTHR45436:SF5">
    <property type="entry name" value="SENSOR HISTIDINE KINASE TRCS"/>
    <property type="match status" value="1"/>
</dbReference>
<feature type="transmembrane region" description="Helical" evidence="11">
    <location>
        <begin position="153"/>
        <end position="175"/>
    </location>
</feature>